<dbReference type="SUPFAM" id="SSF53649">
    <property type="entry name" value="Alkaline phosphatase-like"/>
    <property type="match status" value="1"/>
</dbReference>
<dbReference type="Pfam" id="PF01663">
    <property type="entry name" value="Phosphodiest"/>
    <property type="match status" value="1"/>
</dbReference>
<dbReference type="EMBL" id="VLKZ01000008">
    <property type="protein sequence ID" value="TWI54655.1"/>
    <property type="molecule type" value="Genomic_DNA"/>
</dbReference>
<comment type="caution">
    <text evidence="1">The sequence shown here is derived from an EMBL/GenBank/DDBJ whole genome shotgun (WGS) entry which is preliminary data.</text>
</comment>
<dbReference type="PROSITE" id="PS51257">
    <property type="entry name" value="PROKAR_LIPOPROTEIN"/>
    <property type="match status" value="1"/>
</dbReference>
<accession>A0A562QD18</accession>
<protein>
    <submittedName>
        <fullName evidence="1">Putative AlkP superfamily pyrophosphatase or phosphodiesterase</fullName>
    </submittedName>
</protein>
<evidence type="ECO:0000313" key="2">
    <source>
        <dbReference type="Proteomes" id="UP000315711"/>
    </source>
</evidence>
<dbReference type="InterPro" id="IPR017850">
    <property type="entry name" value="Alkaline_phosphatase_core_sf"/>
</dbReference>
<dbReference type="Proteomes" id="UP000315711">
    <property type="component" value="Unassembled WGS sequence"/>
</dbReference>
<dbReference type="RefSeq" id="WP_144451126.1">
    <property type="nucleotide sequence ID" value="NZ_VLKZ01000008.1"/>
</dbReference>
<keyword evidence="2" id="KW-1185">Reference proteome</keyword>
<dbReference type="Gene3D" id="3.40.720.10">
    <property type="entry name" value="Alkaline Phosphatase, subunit A"/>
    <property type="match status" value="1"/>
</dbReference>
<dbReference type="AlphaFoldDB" id="A0A562QD18"/>
<dbReference type="OrthoDB" id="2381338at2"/>
<dbReference type="PANTHER" id="PTHR10151:SF120">
    <property type="entry name" value="BIS(5'-ADENOSYL)-TRIPHOSPHATASE"/>
    <property type="match status" value="1"/>
</dbReference>
<name>A0A562QD18_9BACI</name>
<dbReference type="GO" id="GO:0016787">
    <property type="term" value="F:hydrolase activity"/>
    <property type="evidence" value="ECO:0007669"/>
    <property type="project" value="UniProtKB-ARBA"/>
</dbReference>
<evidence type="ECO:0000313" key="1">
    <source>
        <dbReference type="EMBL" id="TWI54655.1"/>
    </source>
</evidence>
<proteinExistence type="predicted"/>
<gene>
    <name evidence="1" type="ORF">IQ10_02878</name>
</gene>
<organism evidence="1 2">
    <name type="scientific">Halalkalibacter nanhaiisediminis</name>
    <dbReference type="NCBI Taxonomy" id="688079"/>
    <lineage>
        <taxon>Bacteria</taxon>
        <taxon>Bacillati</taxon>
        <taxon>Bacillota</taxon>
        <taxon>Bacilli</taxon>
        <taxon>Bacillales</taxon>
        <taxon>Bacillaceae</taxon>
        <taxon>Halalkalibacter</taxon>
    </lineage>
</organism>
<dbReference type="InterPro" id="IPR002591">
    <property type="entry name" value="Phosphodiest/P_Trfase"/>
</dbReference>
<dbReference type="PANTHER" id="PTHR10151">
    <property type="entry name" value="ECTONUCLEOTIDE PYROPHOSPHATASE/PHOSPHODIESTERASE"/>
    <property type="match status" value="1"/>
</dbReference>
<sequence length="525" mass="58933">MVARKIWLILILGVVLISCQQQEPEGASLSALSKEKSNKDEKKVIVMVVDSMTETLVHNGLKNGATPALSYLIDHGTVYHDLISPFPTMSVVIESSLITGTPPNKHQVPGLIWYDETNDELVDYGSTVPRTWKLGTKPVLMNGLYDLNNQDLSQKTETIYEALHQKGRTTGSVNMLVYRGPYSHEISPPPYLKQWLDLPKPLETKGPDLLALGQVIKPKVIQQEQLSDGLFNRFGINDDYSGKVAETLIKKGEQPDFMMVFFPDFDKEAHKNGPTSTELFASIDLKVQQILNAYESWDKALEETTFIIIGDHSQDKIKEKGEEAAIELALLLDPYKIAPLLDEPSSGDVVIANNHRMAYVYLSNAALDFPAVADRFAQDTRIDHVAWLEEDKLILYQVGTSGYLRITEDGKWQDRYGQRWEIEGNEAIADIHLNKETMSIDYNAYPDIFHQLFAALRSHSNPMVITAKPGYTLKTEGAPVHHGGGEHGGLHHNDTVTSMIIAGSDKQPKIRRMENLKEYFLSLYQ</sequence>
<reference evidence="1 2" key="1">
    <citation type="journal article" date="2015" name="Stand. Genomic Sci.">
        <title>Genomic Encyclopedia of Bacterial and Archaeal Type Strains, Phase III: the genomes of soil and plant-associated and newly described type strains.</title>
        <authorList>
            <person name="Whitman W.B."/>
            <person name="Woyke T."/>
            <person name="Klenk H.P."/>
            <person name="Zhou Y."/>
            <person name="Lilburn T.G."/>
            <person name="Beck B.J."/>
            <person name="De Vos P."/>
            <person name="Vandamme P."/>
            <person name="Eisen J.A."/>
            <person name="Garrity G."/>
            <person name="Hugenholtz P."/>
            <person name="Kyrpides N.C."/>
        </authorList>
    </citation>
    <scope>NUCLEOTIDE SEQUENCE [LARGE SCALE GENOMIC DNA]</scope>
    <source>
        <strain evidence="1 2">CGMCC 1.10116</strain>
    </source>
</reference>